<sequence>MVCAWRVHAGMVICLKTGGNRHPTNSLFNYANDGLERLGHVLHRGHPWQLHACS</sequence>
<name>A0AAC9FPC7_9RALS</name>
<protein>
    <submittedName>
        <fullName evidence="1">Transcription regulator domain protein</fullName>
    </submittedName>
</protein>
<dbReference type="AlphaFoldDB" id="A0AAC9FPC7"/>
<dbReference type="KEGG" id="rin:ACS15_1764"/>
<accession>A0AAC9FPC7</accession>
<dbReference type="EMBL" id="CP012605">
    <property type="protein sequence ID" value="ANH71467.1"/>
    <property type="molecule type" value="Genomic_DNA"/>
</dbReference>
<evidence type="ECO:0000313" key="2">
    <source>
        <dbReference type="Proteomes" id="UP000077927"/>
    </source>
</evidence>
<dbReference type="Proteomes" id="UP000077927">
    <property type="component" value="Chromosome 1"/>
</dbReference>
<gene>
    <name evidence="1" type="ORF">ACS15_1764</name>
</gene>
<reference evidence="1 2" key="1">
    <citation type="submission" date="2015-09" db="EMBL/GenBank/DDBJ databases">
        <authorList>
            <person name="Xu Y."/>
            <person name="Nagy A."/>
            <person name="Liu N.T."/>
            <person name="Nou X."/>
        </authorList>
    </citation>
    <scope>NUCLEOTIDE SEQUENCE [LARGE SCALE GENOMIC DNA]</scope>
    <source>
        <strain evidence="1 2">FC1138</strain>
    </source>
</reference>
<evidence type="ECO:0000313" key="1">
    <source>
        <dbReference type="EMBL" id="ANH71467.1"/>
    </source>
</evidence>
<proteinExistence type="predicted"/>
<organism evidence="1 2">
    <name type="scientific">Ralstonia insidiosa</name>
    <dbReference type="NCBI Taxonomy" id="190721"/>
    <lineage>
        <taxon>Bacteria</taxon>
        <taxon>Pseudomonadati</taxon>
        <taxon>Pseudomonadota</taxon>
        <taxon>Betaproteobacteria</taxon>
        <taxon>Burkholderiales</taxon>
        <taxon>Burkholderiaceae</taxon>
        <taxon>Ralstonia</taxon>
    </lineage>
</organism>